<evidence type="ECO:0000256" key="1">
    <source>
        <dbReference type="SAM" id="MobiDB-lite"/>
    </source>
</evidence>
<organism evidence="2">
    <name type="scientific">Solivirus sp</name>
    <dbReference type="NCBI Taxonomy" id="2487772"/>
    <lineage>
        <taxon>Viruses</taxon>
        <taxon>Pithoviruses</taxon>
    </lineage>
</organism>
<gene>
    <name evidence="2" type="ORF">Solivirus1_7</name>
</gene>
<evidence type="ECO:0000313" key="2">
    <source>
        <dbReference type="EMBL" id="AYV85850.1"/>
    </source>
</evidence>
<protein>
    <submittedName>
        <fullName evidence="2">Uncharacterized protein</fullName>
    </submittedName>
</protein>
<feature type="compositionally biased region" description="Polar residues" evidence="1">
    <location>
        <begin position="183"/>
        <end position="193"/>
    </location>
</feature>
<name>A0A3G5AF87_9VIRU</name>
<sequence>MAYSKRNVAVLIAALGAQFRLINTWIEDTGCFENDMDLQLREKIDRYETMLEEVQINLDTLMHQDEEIITENVASQMAENDSEEEEEEQSVFDNYLAQGELYARLSSGFNSNDFPGILFNTGNPSFQNETLPIFAMPQSLGVQNNFPPSFETHFPPPNRGGGGNSSRNRPQPQFAPQRFPIQNQVVTGPSGSR</sequence>
<feature type="region of interest" description="Disordered" evidence="1">
    <location>
        <begin position="145"/>
        <end position="193"/>
    </location>
</feature>
<feature type="compositionally biased region" description="Low complexity" evidence="1">
    <location>
        <begin position="165"/>
        <end position="182"/>
    </location>
</feature>
<proteinExistence type="predicted"/>
<accession>A0A3G5AF87</accession>
<reference evidence="2" key="1">
    <citation type="submission" date="2018-10" db="EMBL/GenBank/DDBJ databases">
        <title>Hidden diversity of soil giant viruses.</title>
        <authorList>
            <person name="Schulz F."/>
            <person name="Alteio L."/>
            <person name="Goudeau D."/>
            <person name="Ryan E.M."/>
            <person name="Malmstrom R.R."/>
            <person name="Blanchard J."/>
            <person name="Woyke T."/>
        </authorList>
    </citation>
    <scope>NUCLEOTIDE SEQUENCE</scope>
    <source>
        <strain evidence="2">SOV1</strain>
    </source>
</reference>
<dbReference type="EMBL" id="MK072489">
    <property type="protein sequence ID" value="AYV85850.1"/>
    <property type="molecule type" value="Genomic_DNA"/>
</dbReference>